<evidence type="ECO:0000313" key="2">
    <source>
        <dbReference type="EMBL" id="BCU79996.1"/>
    </source>
</evidence>
<sequence length="83" mass="8342">MQASTMFSFGLAAASAAASSSSSSARGTSSIGSGAASRSSISTPGSRWVQWKCTRGRKGPRVQSMGSQVQAAAVATRLARCAN</sequence>
<evidence type="ECO:0000256" key="1">
    <source>
        <dbReference type="SAM" id="MobiDB-lite"/>
    </source>
</evidence>
<accession>A0A8D5UCV4</accession>
<name>A0A8D5UCV4_FADV4</name>
<organism evidence="2">
    <name type="scientific">Fowl aviadenovirus 4</name>
    <name type="common">FAdV-4</name>
    <dbReference type="NCBI Taxonomy" id="130663"/>
    <lineage>
        <taxon>Viruses</taxon>
        <taxon>Varidnaviria</taxon>
        <taxon>Bamfordvirae</taxon>
        <taxon>Preplasmiviricota</taxon>
        <taxon>Polisuviricotina</taxon>
        <taxon>Pharingeaviricetes</taxon>
        <taxon>Rowavirales</taxon>
        <taxon>Adenoviridae</taxon>
        <taxon>Aviadenovirus</taxon>
        <taxon>Aviadenovirus hydropericardii</taxon>
        <taxon>Fowl aviadenovirus C</taxon>
    </lineage>
</organism>
<reference evidence="2" key="1">
    <citation type="submission" date="2021-04" db="EMBL/GenBank/DDBJ databases">
        <title>Fowl aviadenovirus C strain JP/LVP-1/96, complete genome.</title>
        <authorList>
            <person name="Mase M."/>
            <person name="Iseki H."/>
        </authorList>
    </citation>
    <scope>NUCLEOTIDE SEQUENCE</scope>
    <source>
        <strain evidence="2">JP/LVP-1/96</strain>
    </source>
</reference>
<dbReference type="Proteomes" id="UP000694037">
    <property type="component" value="Segment"/>
</dbReference>
<feature type="region of interest" description="Disordered" evidence="1">
    <location>
        <begin position="17"/>
        <end position="48"/>
    </location>
</feature>
<proteinExistence type="predicted"/>
<feature type="compositionally biased region" description="Low complexity" evidence="1">
    <location>
        <begin position="17"/>
        <end position="43"/>
    </location>
</feature>
<dbReference type="EMBL" id="LC628937">
    <property type="protein sequence ID" value="BCU79996.1"/>
    <property type="molecule type" value="Genomic_DNA"/>
</dbReference>
<protein>
    <submittedName>
        <fullName evidence="2">ORF40</fullName>
    </submittedName>
</protein>